<evidence type="ECO:0000313" key="2">
    <source>
        <dbReference type="EMBL" id="PRX54908.1"/>
    </source>
</evidence>
<name>A0A2T0MBN7_9FLAO</name>
<comment type="caution">
    <text evidence="2">The sequence shown here is derived from an EMBL/GenBank/DDBJ whole genome shotgun (WGS) entry which is preliminary data.</text>
</comment>
<dbReference type="Proteomes" id="UP000237640">
    <property type="component" value="Unassembled WGS sequence"/>
</dbReference>
<gene>
    <name evidence="2" type="ORF">CLV81_3313</name>
</gene>
<sequence>MIWEEQSPQGLSKKQDTSPIAGWRTMPSERMMSLMEIGVLTRLKLDHRTKNNCLIPYFHLLTTSSKAATIIHHLKSKLFIFTI</sequence>
<keyword evidence="3" id="KW-1185">Reference proteome</keyword>
<evidence type="ECO:0000256" key="1">
    <source>
        <dbReference type="SAM" id="MobiDB-lite"/>
    </source>
</evidence>
<accession>A0A2T0MBN7</accession>
<dbReference type="AlphaFoldDB" id="A0A2T0MBN7"/>
<reference evidence="2 3" key="1">
    <citation type="submission" date="2018-03" db="EMBL/GenBank/DDBJ databases">
        <title>Genomic Encyclopedia of Archaeal and Bacterial Type Strains, Phase II (KMG-II): from individual species to whole genera.</title>
        <authorList>
            <person name="Goeker M."/>
        </authorList>
    </citation>
    <scope>NUCLEOTIDE SEQUENCE [LARGE SCALE GENOMIC DNA]</scope>
    <source>
        <strain evidence="2 3">DSM 25027</strain>
    </source>
</reference>
<feature type="region of interest" description="Disordered" evidence="1">
    <location>
        <begin position="1"/>
        <end position="22"/>
    </location>
</feature>
<organism evidence="2 3">
    <name type="scientific">Flagellimonas meridianipacifica</name>
    <dbReference type="NCBI Taxonomy" id="1080225"/>
    <lineage>
        <taxon>Bacteria</taxon>
        <taxon>Pseudomonadati</taxon>
        <taxon>Bacteroidota</taxon>
        <taxon>Flavobacteriia</taxon>
        <taxon>Flavobacteriales</taxon>
        <taxon>Flavobacteriaceae</taxon>
        <taxon>Flagellimonas</taxon>
    </lineage>
</organism>
<protein>
    <submittedName>
        <fullName evidence="2">Uncharacterized protein</fullName>
    </submittedName>
</protein>
<evidence type="ECO:0000313" key="3">
    <source>
        <dbReference type="Proteomes" id="UP000237640"/>
    </source>
</evidence>
<dbReference type="EMBL" id="PVYX01000002">
    <property type="protein sequence ID" value="PRX54908.1"/>
    <property type="molecule type" value="Genomic_DNA"/>
</dbReference>
<proteinExistence type="predicted"/>
<feature type="compositionally biased region" description="Polar residues" evidence="1">
    <location>
        <begin position="1"/>
        <end position="12"/>
    </location>
</feature>